<dbReference type="SMART" id="SM00208">
    <property type="entry name" value="TNFR"/>
    <property type="match status" value="8"/>
</dbReference>
<feature type="disulfide bond" evidence="1">
    <location>
        <begin position="59"/>
        <end position="74"/>
    </location>
</feature>
<reference evidence="5" key="1">
    <citation type="submission" date="2025-08" db="UniProtKB">
        <authorList>
            <consortium name="Ensembl"/>
        </authorList>
    </citation>
    <scope>IDENTIFICATION</scope>
</reference>
<organism evidence="5 6">
    <name type="scientific">Cyprinus carpio carpio</name>
    <dbReference type="NCBI Taxonomy" id="630221"/>
    <lineage>
        <taxon>Eukaryota</taxon>
        <taxon>Metazoa</taxon>
        <taxon>Chordata</taxon>
        <taxon>Craniata</taxon>
        <taxon>Vertebrata</taxon>
        <taxon>Euteleostomi</taxon>
        <taxon>Actinopterygii</taxon>
        <taxon>Neopterygii</taxon>
        <taxon>Teleostei</taxon>
        <taxon>Ostariophysi</taxon>
        <taxon>Cypriniformes</taxon>
        <taxon>Cyprinidae</taxon>
        <taxon>Cyprininae</taxon>
        <taxon>Cyprinus</taxon>
    </lineage>
</organism>
<protein>
    <recommendedName>
        <fullName evidence="4">TNFR-Cys domain-containing protein</fullName>
    </recommendedName>
</protein>
<dbReference type="AlphaFoldDB" id="A0A8C1FY45"/>
<dbReference type="SMART" id="SM01411">
    <property type="entry name" value="Ephrin_rec_like"/>
    <property type="match status" value="4"/>
</dbReference>
<keyword evidence="1" id="KW-1015">Disulfide bond</keyword>
<proteinExistence type="predicted"/>
<feature type="chain" id="PRO_5039892690" description="TNFR-Cys domain-containing protein" evidence="3">
    <location>
        <begin position="22"/>
        <end position="417"/>
    </location>
</feature>
<feature type="domain" description="TNFR-Cys" evidence="4">
    <location>
        <begin position="262"/>
        <end position="304"/>
    </location>
</feature>
<dbReference type="PROSITE" id="PS50050">
    <property type="entry name" value="TNFR_NGFR_2"/>
    <property type="match status" value="2"/>
</dbReference>
<dbReference type="GeneTree" id="ENSGT00950000183126"/>
<dbReference type="CDD" id="cd13405">
    <property type="entry name" value="TNFRSF14_teleost"/>
    <property type="match status" value="2"/>
</dbReference>
<evidence type="ECO:0000256" key="3">
    <source>
        <dbReference type="SAM" id="SignalP"/>
    </source>
</evidence>
<feature type="signal peptide" evidence="3">
    <location>
        <begin position="1"/>
        <end position="21"/>
    </location>
</feature>
<dbReference type="PANTHER" id="PTHR46838">
    <property type="entry name" value="TUMOR NECROSIS FACTOR RECEPTOR SUPERFAMILY MEMBER 14"/>
    <property type="match status" value="1"/>
</dbReference>
<accession>A0A8C1FY45</accession>
<keyword evidence="2" id="KW-0472">Membrane</keyword>
<feature type="repeat" description="TNFR-Cys" evidence="1">
    <location>
        <begin position="58"/>
        <end position="100"/>
    </location>
</feature>
<keyword evidence="2" id="KW-1133">Transmembrane helix</keyword>
<dbReference type="PANTHER" id="PTHR46838:SF1">
    <property type="entry name" value="TUMOR NECROSIS FACTOR RECEPTOR SUPERFAMILY MEMBER 14"/>
    <property type="match status" value="1"/>
</dbReference>
<evidence type="ECO:0000313" key="6">
    <source>
        <dbReference type="Proteomes" id="UP001108240"/>
    </source>
</evidence>
<sequence>MSTTILRFVCFLLSVVAFGKACGPSEYRSASGECCPMCNIGSVVLRDCSGDLSTTCKPCPPGTFISEPNGLHNCLTCRNCDESQGLYIQSKCTTIKDTMCDVLDGYHCIDYSDSQCRHAQKHSVCEPGQETKRPGTKTLDTICVNCPQGFFSPSGLNCTKWTDCTSRNEIQTEIGSSVKDVTCTQKRRGRYGLILPVALTPLFSIILCLWLMYKSFYHFLSIGSTCGPNEYRSAYGECCPMCNLGSVVRSDCSGDLSTTCQPCPPGTFMSEPNGLHRCFTCKHCAESQGLYIQSKCTTIQNTICDVLDGYYCIDYSDSQCRHAEKHRVCRPGQETKTAGTKASDTECVDCAPGFYSPSGLNCIKWTDCAARNEIQTEDGSPVKDVTCEQKPKERYGLVDLIATTFTEFYRILSSEGQ</sequence>
<evidence type="ECO:0000256" key="2">
    <source>
        <dbReference type="SAM" id="Phobius"/>
    </source>
</evidence>
<name>A0A8C1FY45_CYPCA</name>
<keyword evidence="6" id="KW-1185">Reference proteome</keyword>
<dbReference type="GO" id="GO:0046642">
    <property type="term" value="P:negative regulation of alpha-beta T cell proliferation"/>
    <property type="evidence" value="ECO:0007669"/>
    <property type="project" value="TreeGrafter"/>
</dbReference>
<feature type="transmembrane region" description="Helical" evidence="2">
    <location>
        <begin position="191"/>
        <end position="213"/>
    </location>
</feature>
<comment type="caution">
    <text evidence="1">Lacks conserved residue(s) required for the propagation of feature annotation.</text>
</comment>
<feature type="repeat" description="TNFR-Cys" evidence="1">
    <location>
        <begin position="262"/>
        <end position="304"/>
    </location>
</feature>
<dbReference type="Proteomes" id="UP001108240">
    <property type="component" value="Unplaced"/>
</dbReference>
<dbReference type="GO" id="GO:0050830">
    <property type="term" value="P:defense response to Gram-positive bacterium"/>
    <property type="evidence" value="ECO:0007669"/>
    <property type="project" value="TreeGrafter"/>
</dbReference>
<dbReference type="SUPFAM" id="SSF57586">
    <property type="entry name" value="TNF receptor-like"/>
    <property type="match status" value="4"/>
</dbReference>
<dbReference type="Gene3D" id="2.10.50.10">
    <property type="entry name" value="Tumor Necrosis Factor Receptor, subunit A, domain 2"/>
    <property type="match status" value="6"/>
</dbReference>
<dbReference type="GO" id="GO:0050829">
    <property type="term" value="P:defense response to Gram-negative bacterium"/>
    <property type="evidence" value="ECO:0007669"/>
    <property type="project" value="TreeGrafter"/>
</dbReference>
<dbReference type="InterPro" id="IPR001368">
    <property type="entry name" value="TNFR/NGFR_Cys_rich_reg"/>
</dbReference>
<evidence type="ECO:0000259" key="4">
    <source>
        <dbReference type="PROSITE" id="PS50050"/>
    </source>
</evidence>
<dbReference type="Ensembl" id="ENSCCRT00000105067.2">
    <property type="protein sequence ID" value="ENSCCRP00000096811.2"/>
    <property type="gene ID" value="ENSCCRG00000051872.2"/>
</dbReference>
<keyword evidence="3" id="KW-0732">Signal</keyword>
<feature type="disulfide bond" evidence="1">
    <location>
        <begin position="263"/>
        <end position="278"/>
    </location>
</feature>
<evidence type="ECO:0000256" key="1">
    <source>
        <dbReference type="PROSITE-ProRule" id="PRU00206"/>
    </source>
</evidence>
<feature type="domain" description="TNFR-Cys" evidence="4">
    <location>
        <begin position="58"/>
        <end position="100"/>
    </location>
</feature>
<dbReference type="GO" id="GO:0009897">
    <property type="term" value="C:external side of plasma membrane"/>
    <property type="evidence" value="ECO:0007669"/>
    <property type="project" value="TreeGrafter"/>
</dbReference>
<dbReference type="PROSITE" id="PS00652">
    <property type="entry name" value="TNFR_NGFR_1"/>
    <property type="match status" value="2"/>
</dbReference>
<keyword evidence="2" id="KW-0812">Transmembrane</keyword>
<reference evidence="5" key="2">
    <citation type="submission" date="2025-09" db="UniProtKB">
        <authorList>
            <consortium name="Ensembl"/>
        </authorList>
    </citation>
    <scope>IDENTIFICATION</scope>
</reference>
<dbReference type="Pfam" id="PF00020">
    <property type="entry name" value="TNFR_c6"/>
    <property type="match status" value="3"/>
</dbReference>
<evidence type="ECO:0000313" key="5">
    <source>
        <dbReference type="Ensembl" id="ENSCCRP00000096811.2"/>
    </source>
</evidence>
<dbReference type="GO" id="GO:2000406">
    <property type="term" value="P:positive regulation of T cell migration"/>
    <property type="evidence" value="ECO:0007669"/>
    <property type="project" value="TreeGrafter"/>
</dbReference>
<dbReference type="GO" id="GO:0002720">
    <property type="term" value="P:positive regulation of cytokine production involved in immune response"/>
    <property type="evidence" value="ECO:0007669"/>
    <property type="project" value="TreeGrafter"/>
</dbReference>
<dbReference type="FunFam" id="2.10.50.10:FF:000007">
    <property type="entry name" value="TNF receptor superfamily member 14"/>
    <property type="match status" value="2"/>
</dbReference>